<organism evidence="2 3">
    <name type="scientific">Carboxydichorda subterranea</name>
    <dbReference type="NCBI Taxonomy" id="3109565"/>
    <lineage>
        <taxon>Bacteria</taxon>
        <taxon>Bacillati</taxon>
        <taxon>Bacillota</taxon>
        <taxon>Limnochordia</taxon>
        <taxon>Limnochordales</taxon>
        <taxon>Geochordaceae</taxon>
        <taxon>Carboxydichorda</taxon>
    </lineage>
</organism>
<accession>A0ABZ1C0D9</accession>
<keyword evidence="3" id="KW-1185">Reference proteome</keyword>
<sequence length="95" mass="10394">MDQERREPAAAGGAGPEAPPDVVGLELEAALRRLGGRYRCTLRFTAPPRPRGEKGAVRVVAQRRVMRPGTEALHAIELVCAREYYEQRPGLDGEA</sequence>
<protein>
    <submittedName>
        <fullName evidence="2">Uncharacterized protein</fullName>
    </submittedName>
</protein>
<gene>
    <name evidence="2" type="ORF">U7230_05575</name>
</gene>
<dbReference type="Proteomes" id="UP001332192">
    <property type="component" value="Chromosome"/>
</dbReference>
<dbReference type="RefSeq" id="WP_324717746.1">
    <property type="nucleotide sequence ID" value="NZ_CP141615.1"/>
</dbReference>
<proteinExistence type="predicted"/>
<reference evidence="2 3" key="1">
    <citation type="journal article" date="2024" name="Front. Microbiol.">
        <title>Novel thermophilic genera Geochorda gen. nov. and Carboxydochorda gen. nov. from the deep terrestrial subsurface reveal the ecophysiological diversity in the class Limnochordia.</title>
        <authorList>
            <person name="Karnachuk O.V."/>
            <person name="Lukina A.P."/>
            <person name="Avakyan M.R."/>
            <person name="Kadnikov V.V."/>
            <person name="Begmatov S."/>
            <person name="Beletsky A.V."/>
            <person name="Vlasova K.G."/>
            <person name="Novikov A.A."/>
            <person name="Shcherbakova V.A."/>
            <person name="Mardanov A.V."/>
            <person name="Ravin N.V."/>
        </authorList>
    </citation>
    <scope>NUCLEOTIDE SEQUENCE [LARGE SCALE GENOMIC DNA]</scope>
    <source>
        <strain evidence="2 3">L945</strain>
    </source>
</reference>
<evidence type="ECO:0000313" key="3">
    <source>
        <dbReference type="Proteomes" id="UP001332192"/>
    </source>
</evidence>
<feature type="region of interest" description="Disordered" evidence="1">
    <location>
        <begin position="1"/>
        <end position="21"/>
    </location>
</feature>
<evidence type="ECO:0000313" key="2">
    <source>
        <dbReference type="EMBL" id="WRP18473.1"/>
    </source>
</evidence>
<evidence type="ECO:0000256" key="1">
    <source>
        <dbReference type="SAM" id="MobiDB-lite"/>
    </source>
</evidence>
<dbReference type="EMBL" id="CP141615">
    <property type="protein sequence ID" value="WRP18473.1"/>
    <property type="molecule type" value="Genomic_DNA"/>
</dbReference>
<name>A0ABZ1C0D9_9FIRM</name>